<reference evidence="2" key="1">
    <citation type="submission" date="2018-05" db="EMBL/GenBank/DDBJ databases">
        <authorList>
            <person name="Lanie J.A."/>
            <person name="Ng W.-L."/>
            <person name="Kazmierczak K.M."/>
            <person name="Andrzejewski T.M."/>
            <person name="Davidsen T.M."/>
            <person name="Wayne K.J."/>
            <person name="Tettelin H."/>
            <person name="Glass J.I."/>
            <person name="Rusch D."/>
            <person name="Podicherti R."/>
            <person name="Tsui H.-C.T."/>
            <person name="Winkler M.E."/>
        </authorList>
    </citation>
    <scope>NUCLEOTIDE SEQUENCE</scope>
</reference>
<dbReference type="Pfam" id="PF01882">
    <property type="entry name" value="DUF58"/>
    <property type="match status" value="1"/>
</dbReference>
<gene>
    <name evidence="2" type="ORF">METZ01_LOCUS54158</name>
</gene>
<evidence type="ECO:0000313" key="2">
    <source>
        <dbReference type="EMBL" id="SVA01304.1"/>
    </source>
</evidence>
<dbReference type="InterPro" id="IPR036465">
    <property type="entry name" value="vWFA_dom_sf"/>
</dbReference>
<protein>
    <recommendedName>
        <fullName evidence="1">DUF58 domain-containing protein</fullName>
    </recommendedName>
</protein>
<evidence type="ECO:0000259" key="1">
    <source>
        <dbReference type="Pfam" id="PF01882"/>
    </source>
</evidence>
<name>A0A381SCT4_9ZZZZ</name>
<accession>A0A381SCT4</accession>
<dbReference type="SUPFAM" id="SSF53300">
    <property type="entry name" value="vWA-like"/>
    <property type="match status" value="1"/>
</dbReference>
<dbReference type="AlphaFoldDB" id="A0A381SCT4"/>
<feature type="domain" description="DUF58" evidence="1">
    <location>
        <begin position="50"/>
        <end position="256"/>
    </location>
</feature>
<dbReference type="Gene3D" id="3.40.50.410">
    <property type="entry name" value="von Willebrand factor, type A domain"/>
    <property type="match status" value="1"/>
</dbReference>
<dbReference type="EMBL" id="UINC01002890">
    <property type="protein sequence ID" value="SVA01304.1"/>
    <property type="molecule type" value="Genomic_DNA"/>
</dbReference>
<dbReference type="InterPro" id="IPR002881">
    <property type="entry name" value="DUF58"/>
</dbReference>
<dbReference type="PANTHER" id="PTHR33608:SF7">
    <property type="entry name" value="DUF58 DOMAIN-CONTAINING PROTEIN"/>
    <property type="match status" value="1"/>
</dbReference>
<dbReference type="PANTHER" id="PTHR33608">
    <property type="entry name" value="BLL2464 PROTEIN"/>
    <property type="match status" value="1"/>
</dbReference>
<organism evidence="2">
    <name type="scientific">marine metagenome</name>
    <dbReference type="NCBI Taxonomy" id="408172"/>
    <lineage>
        <taxon>unclassified sequences</taxon>
        <taxon>metagenomes</taxon>
        <taxon>ecological metagenomes</taxon>
    </lineage>
</organism>
<proteinExistence type="predicted"/>
<sequence length="299" mass="35201">MPAIDKRKYLHPEVAAKLGNMSLRARLVVEGYIIGLHKSPYHGFSVEFAEHRAYGPGDEIRHIDWKLYGKTDRYYVKQYEEETNLRSYLILDISKSMTYRSKNISKLEYASYLTAALSYLMLNQKDGIGLILFDKKIQSFIPPRSTSSHLNTIFSQLDQINPGEDTQLGNVLHEMADRIKKRGLVILISDLFDDFDAIIGGLKHFRYNKQEVIVFHILDRQELNFNFNTRTRFKDMETGELVTTEPWQIRNSYKDLMLKFQDKYRKQCRKRLIDYIPLFTDHDLDIALSQYLRKREKLG</sequence>